<organism evidence="4 5">
    <name type="scientific">Dendronalium phyllosphericum CENA369</name>
    <dbReference type="NCBI Taxonomy" id="1725256"/>
    <lineage>
        <taxon>Bacteria</taxon>
        <taxon>Bacillati</taxon>
        <taxon>Cyanobacteriota</taxon>
        <taxon>Cyanophyceae</taxon>
        <taxon>Nostocales</taxon>
        <taxon>Nostocaceae</taxon>
        <taxon>Dendronalium</taxon>
        <taxon>Dendronalium phyllosphericum</taxon>
    </lineage>
</organism>
<protein>
    <submittedName>
        <fullName evidence="4">ISAs1 family transposase</fullName>
    </submittedName>
</protein>
<dbReference type="NCBIfam" id="NF033564">
    <property type="entry name" value="transpos_ISAs1"/>
    <property type="match status" value="1"/>
</dbReference>
<evidence type="ECO:0000259" key="2">
    <source>
        <dbReference type="Pfam" id="PF01609"/>
    </source>
</evidence>
<keyword evidence="1" id="KW-1133">Transmembrane helix</keyword>
<dbReference type="Pfam" id="PF13808">
    <property type="entry name" value="DDE_Tnp_1_assoc"/>
    <property type="match status" value="1"/>
</dbReference>
<dbReference type="Pfam" id="PF01609">
    <property type="entry name" value="DDE_Tnp_1"/>
    <property type="match status" value="1"/>
</dbReference>
<dbReference type="InterPro" id="IPR051698">
    <property type="entry name" value="Transposase_11-like"/>
</dbReference>
<dbReference type="RefSeq" id="WP_214434566.1">
    <property type="nucleotide sequence ID" value="NZ_CAWPUQ010000131.1"/>
</dbReference>
<dbReference type="GO" id="GO:0003677">
    <property type="term" value="F:DNA binding"/>
    <property type="evidence" value="ECO:0007669"/>
    <property type="project" value="InterPro"/>
</dbReference>
<dbReference type="PANTHER" id="PTHR30298">
    <property type="entry name" value="H REPEAT-ASSOCIATED PREDICTED TRANSPOSASE"/>
    <property type="match status" value="1"/>
</dbReference>
<dbReference type="InterPro" id="IPR032806">
    <property type="entry name" value="YbfD_N"/>
</dbReference>
<evidence type="ECO:0000256" key="1">
    <source>
        <dbReference type="SAM" id="Phobius"/>
    </source>
</evidence>
<comment type="caution">
    <text evidence="4">The sequence shown here is derived from an EMBL/GenBank/DDBJ whole genome shotgun (WGS) entry which is preliminary data.</text>
</comment>
<dbReference type="GO" id="GO:0006313">
    <property type="term" value="P:DNA transposition"/>
    <property type="evidence" value="ECO:0007669"/>
    <property type="project" value="InterPro"/>
</dbReference>
<keyword evidence="1" id="KW-0472">Membrane</keyword>
<feature type="domain" description="H repeat-associated protein N-terminal" evidence="3">
    <location>
        <begin position="11"/>
        <end position="97"/>
    </location>
</feature>
<evidence type="ECO:0000313" key="4">
    <source>
        <dbReference type="EMBL" id="MBH8575808.1"/>
    </source>
</evidence>
<gene>
    <name evidence="4" type="ORF">I8752_22965</name>
</gene>
<dbReference type="EMBL" id="JAECZA010000209">
    <property type="protein sequence ID" value="MBH8575808.1"/>
    <property type="molecule type" value="Genomic_DNA"/>
</dbReference>
<evidence type="ECO:0000313" key="5">
    <source>
        <dbReference type="Proteomes" id="UP000662314"/>
    </source>
</evidence>
<proteinExistence type="predicted"/>
<dbReference type="Proteomes" id="UP000662314">
    <property type="component" value="Unassembled WGS sequence"/>
</dbReference>
<dbReference type="PANTHER" id="PTHR30298:SF0">
    <property type="entry name" value="PROTEIN YBFL-RELATED"/>
    <property type="match status" value="1"/>
</dbReference>
<dbReference type="InterPro" id="IPR002559">
    <property type="entry name" value="Transposase_11"/>
</dbReference>
<name>A0A8J7I7T8_9NOST</name>
<dbReference type="InterPro" id="IPR047647">
    <property type="entry name" value="ISAs1_transpos"/>
</dbReference>
<reference evidence="4 5" key="1">
    <citation type="journal article" date="2021" name="Int. J. Syst. Evol. Microbiol.">
        <title>Amazonocrinis nigriterrae gen. nov., sp. nov., Atlanticothrix silvestris gen. nov., sp. nov. and Dendronalium phyllosphericum gen. nov., sp. nov., nostocacean cyanobacteria from Brazilian environments.</title>
        <authorList>
            <person name="Alvarenga D.O."/>
            <person name="Andreote A.P.D."/>
            <person name="Branco L.H.Z."/>
            <person name="Delbaje E."/>
            <person name="Cruz R.B."/>
            <person name="Varani A.M."/>
            <person name="Fiore M.F."/>
        </authorList>
    </citation>
    <scope>NUCLEOTIDE SEQUENCE [LARGE SCALE GENOMIC DNA]</scope>
    <source>
        <strain evidence="4 5">CENA369</strain>
    </source>
</reference>
<dbReference type="AlphaFoldDB" id="A0A8J7I7T8"/>
<sequence>MKLKPKITITDHFAQMEDPRVERTKRHKLIDILSIAICAVICGADSWVAIELYGCTKYEWLKTFLELPNGIPSHDTFARVFAQVNPQQFQECFLNWMKSVQKITDGEVVAIDGKTLCGSHDKNSEKNAIQMVSAWATTNKLVLGQVKVDEKSNEITAIPELLKVLELTGCIVTIDAIGCQKEIVKLITQQNADYVITVKKNQGNLYESVEQLFKLGISTGFQEFKHSTYKTEEIGHGRHEIRNYAMLTGIQSQLDPDSVWSSFNSIGMVESVRQLNGKTTVETRYFISSLEDNAKQFANSVRSHWGIENSLHWVLDVALKEDDCRIRKDNAPQNFAVMRQIAVNLLGKEKRVKRGIKNKQFLAAMDNNYLERVLALL</sequence>
<keyword evidence="1" id="KW-0812">Transmembrane</keyword>
<evidence type="ECO:0000259" key="3">
    <source>
        <dbReference type="Pfam" id="PF13808"/>
    </source>
</evidence>
<accession>A0A8J7I7T8</accession>
<feature type="transmembrane region" description="Helical" evidence="1">
    <location>
        <begin position="29"/>
        <end position="50"/>
    </location>
</feature>
<keyword evidence="5" id="KW-1185">Reference proteome</keyword>
<dbReference type="GO" id="GO:0004803">
    <property type="term" value="F:transposase activity"/>
    <property type="evidence" value="ECO:0007669"/>
    <property type="project" value="InterPro"/>
</dbReference>
<feature type="domain" description="Transposase IS4-like" evidence="2">
    <location>
        <begin position="105"/>
        <end position="345"/>
    </location>
</feature>